<dbReference type="Proteomes" id="UP000091918">
    <property type="component" value="Unassembled WGS sequence"/>
</dbReference>
<evidence type="ECO:0000313" key="3">
    <source>
        <dbReference type="Proteomes" id="UP000091918"/>
    </source>
</evidence>
<evidence type="ECO:0000256" key="1">
    <source>
        <dbReference type="SAM" id="MobiDB-lite"/>
    </source>
</evidence>
<gene>
    <name evidence="2" type="ORF">ACJ72_06284</name>
</gene>
<name>A0A1B7NRP3_9EURO</name>
<dbReference type="EMBL" id="LGUA01001037">
    <property type="protein sequence ID" value="OAX79396.1"/>
    <property type="molecule type" value="Genomic_DNA"/>
</dbReference>
<protein>
    <submittedName>
        <fullName evidence="2">Uncharacterized protein</fullName>
    </submittedName>
</protein>
<keyword evidence="3" id="KW-1185">Reference proteome</keyword>
<feature type="region of interest" description="Disordered" evidence="1">
    <location>
        <begin position="1"/>
        <end position="25"/>
    </location>
</feature>
<accession>A0A1B7NRP3</accession>
<dbReference type="AlphaFoldDB" id="A0A1B7NRP3"/>
<reference evidence="2 3" key="1">
    <citation type="submission" date="2015-07" db="EMBL/GenBank/DDBJ databases">
        <title>Emmonsia species relationships and genome sequence.</title>
        <authorList>
            <person name="Cuomo C.A."/>
            <person name="Schwartz I.S."/>
            <person name="Kenyon C."/>
            <person name="de Hoog G.S."/>
            <person name="Govender N.P."/>
            <person name="Botha A."/>
            <person name="Moreno L."/>
            <person name="de Vries M."/>
            <person name="Munoz J.F."/>
            <person name="Stielow J.B."/>
        </authorList>
    </citation>
    <scope>NUCLEOTIDE SEQUENCE [LARGE SCALE GENOMIC DNA]</scope>
    <source>
        <strain evidence="2 3">CBS 136260</strain>
    </source>
</reference>
<comment type="caution">
    <text evidence="2">The sequence shown here is derived from an EMBL/GenBank/DDBJ whole genome shotgun (WGS) entry which is preliminary data.</text>
</comment>
<sequence length="97" mass="10718">MAEDMASARGKYLDMQQRNERAKKAERAGHAMLLQLLSHQLESQNRHIDSGPNGQSLNETRPLASIEKARSSAILGQSLGQDLQGGRRYDVFQAEPG</sequence>
<organism evidence="2 3">
    <name type="scientific">Emergomyces africanus</name>
    <dbReference type="NCBI Taxonomy" id="1955775"/>
    <lineage>
        <taxon>Eukaryota</taxon>
        <taxon>Fungi</taxon>
        <taxon>Dikarya</taxon>
        <taxon>Ascomycota</taxon>
        <taxon>Pezizomycotina</taxon>
        <taxon>Eurotiomycetes</taxon>
        <taxon>Eurotiomycetidae</taxon>
        <taxon>Onygenales</taxon>
        <taxon>Ajellomycetaceae</taxon>
        <taxon>Emergomyces</taxon>
    </lineage>
</organism>
<evidence type="ECO:0000313" key="2">
    <source>
        <dbReference type="EMBL" id="OAX79396.1"/>
    </source>
</evidence>
<proteinExistence type="predicted"/>